<organism evidence="2 3">
    <name type="scientific">Smittium culicis</name>
    <dbReference type="NCBI Taxonomy" id="133412"/>
    <lineage>
        <taxon>Eukaryota</taxon>
        <taxon>Fungi</taxon>
        <taxon>Fungi incertae sedis</taxon>
        <taxon>Zoopagomycota</taxon>
        <taxon>Kickxellomycotina</taxon>
        <taxon>Harpellomycetes</taxon>
        <taxon>Harpellales</taxon>
        <taxon>Legeriomycetaceae</taxon>
        <taxon>Smittium</taxon>
    </lineage>
</organism>
<dbReference type="SUPFAM" id="SSF53697">
    <property type="entry name" value="SIS domain"/>
    <property type="match status" value="1"/>
</dbReference>
<dbReference type="PROSITE" id="PS51464">
    <property type="entry name" value="SIS"/>
    <property type="match status" value="1"/>
</dbReference>
<dbReference type="Proteomes" id="UP000187429">
    <property type="component" value="Unassembled WGS sequence"/>
</dbReference>
<dbReference type="GO" id="GO:0097367">
    <property type="term" value="F:carbohydrate derivative binding"/>
    <property type="evidence" value="ECO:0007669"/>
    <property type="project" value="InterPro"/>
</dbReference>
<dbReference type="InterPro" id="IPR001347">
    <property type="entry name" value="SIS_dom"/>
</dbReference>
<comment type="caution">
    <text evidence="2">The sequence shown here is derived from an EMBL/GenBank/DDBJ whole genome shotgun (WGS) entry which is preliminary data.</text>
</comment>
<sequence length="265" mass="28602">MDKILNYQLNEATNTAVEQLIKTSQNILLCAEKIKENSGPFEKALSILYRTSLTPGAKIIITGVGKSSKIGSKLAATFSSTGTTAIMMHSTEAIHGDLGLVRPGDCIIAISYSGETEELLKVVSALKKRTEEMYSPSSSNTSICFSDSDTCSDTDYSYNTDKNMLQFNSNSLQNTYNGYSNYPIISLCGNGKSQLSLNSDVWLDVSVTSEASSDVPAPTISTTLTLALGDVLAMNLMKLKGFNKKDFLRYHPGGSLGNSLRKSEP</sequence>
<reference evidence="3" key="1">
    <citation type="submission" date="2017-01" db="EMBL/GenBank/DDBJ databases">
        <authorList>
            <person name="Wang Y."/>
            <person name="White M."/>
            <person name="Kvist S."/>
            <person name="Moncalvo J.-M."/>
        </authorList>
    </citation>
    <scope>NUCLEOTIDE SEQUENCE [LARGE SCALE GENOMIC DNA]</scope>
    <source>
        <strain evidence="3">ID-206-W2</strain>
    </source>
</reference>
<protein>
    <submittedName>
        <fullName evidence="2">Putative phosphosugar isomerase</fullName>
    </submittedName>
</protein>
<dbReference type="Pfam" id="PF01380">
    <property type="entry name" value="SIS"/>
    <property type="match status" value="1"/>
</dbReference>
<dbReference type="PANTHER" id="PTHR38418:SF2">
    <property type="entry name" value="SUGAR ISOMERASE, KPSF_GUTQ (AFU_ORTHOLOGUE AFUA_6G08860)"/>
    <property type="match status" value="1"/>
</dbReference>
<dbReference type="InterPro" id="IPR046348">
    <property type="entry name" value="SIS_dom_sf"/>
</dbReference>
<keyword evidence="3" id="KW-1185">Reference proteome</keyword>
<dbReference type="InterPro" id="IPR035474">
    <property type="entry name" value="SIS_Kpsf"/>
</dbReference>
<dbReference type="CDD" id="cd05014">
    <property type="entry name" value="SIS_Kpsf"/>
    <property type="match status" value="1"/>
</dbReference>
<feature type="domain" description="SIS" evidence="1">
    <location>
        <begin position="49"/>
        <end position="242"/>
    </location>
</feature>
<evidence type="ECO:0000313" key="3">
    <source>
        <dbReference type="Proteomes" id="UP000187429"/>
    </source>
</evidence>
<dbReference type="Gene3D" id="3.40.50.10490">
    <property type="entry name" value="Glucose-6-phosphate isomerase like protein, domain 1"/>
    <property type="match status" value="1"/>
</dbReference>
<evidence type="ECO:0000313" key="2">
    <source>
        <dbReference type="EMBL" id="OMJ21517.1"/>
    </source>
</evidence>
<dbReference type="OrthoDB" id="1872003at2759"/>
<dbReference type="PANTHER" id="PTHR38418">
    <property type="entry name" value="SUGAR ISOMERASE, KPSF/GUTQ (AFU_ORTHOLOGUE AFUA_6G08860)"/>
    <property type="match status" value="1"/>
</dbReference>
<keyword evidence="2" id="KW-0413">Isomerase</keyword>
<dbReference type="GO" id="GO:1901135">
    <property type="term" value="P:carbohydrate derivative metabolic process"/>
    <property type="evidence" value="ECO:0007669"/>
    <property type="project" value="InterPro"/>
</dbReference>
<dbReference type="AlphaFoldDB" id="A0A1R1Y3G0"/>
<name>A0A1R1Y3G0_9FUNG</name>
<proteinExistence type="predicted"/>
<gene>
    <name evidence="2" type="ORF">AYI69_g5769</name>
</gene>
<accession>A0A1R1Y3G0</accession>
<evidence type="ECO:0000259" key="1">
    <source>
        <dbReference type="PROSITE" id="PS51464"/>
    </source>
</evidence>
<dbReference type="EMBL" id="LSSM01002494">
    <property type="protein sequence ID" value="OMJ21517.1"/>
    <property type="molecule type" value="Genomic_DNA"/>
</dbReference>
<dbReference type="GO" id="GO:0016853">
    <property type="term" value="F:isomerase activity"/>
    <property type="evidence" value="ECO:0007669"/>
    <property type="project" value="UniProtKB-KW"/>
</dbReference>